<dbReference type="GO" id="GO:0016757">
    <property type="term" value="F:glycosyltransferase activity"/>
    <property type="evidence" value="ECO:0007669"/>
    <property type="project" value="InterPro"/>
</dbReference>
<evidence type="ECO:0000256" key="1">
    <source>
        <dbReference type="ARBA" id="ARBA00022679"/>
    </source>
</evidence>
<dbReference type="PANTHER" id="PTHR12526">
    <property type="entry name" value="GLYCOSYLTRANSFERASE"/>
    <property type="match status" value="1"/>
</dbReference>
<dbReference type="SUPFAM" id="SSF53756">
    <property type="entry name" value="UDP-Glycosyltransferase/glycogen phosphorylase"/>
    <property type="match status" value="1"/>
</dbReference>
<name>A0A5M3XZL9_9ACTN</name>
<reference evidence="3 4" key="1">
    <citation type="submission" date="2019-10" db="EMBL/GenBank/DDBJ databases">
        <title>Whole genome shotgun sequence of Acrocarpospora pleiomorpha NBRC 16267.</title>
        <authorList>
            <person name="Ichikawa N."/>
            <person name="Kimura A."/>
            <person name="Kitahashi Y."/>
            <person name="Komaki H."/>
            <person name="Oguchi A."/>
        </authorList>
    </citation>
    <scope>NUCLEOTIDE SEQUENCE [LARGE SCALE GENOMIC DNA]</scope>
    <source>
        <strain evidence="3 4">NBRC 16267</strain>
    </source>
</reference>
<organism evidence="3 4">
    <name type="scientific">Acrocarpospora pleiomorpha</name>
    <dbReference type="NCBI Taxonomy" id="90975"/>
    <lineage>
        <taxon>Bacteria</taxon>
        <taxon>Bacillati</taxon>
        <taxon>Actinomycetota</taxon>
        <taxon>Actinomycetes</taxon>
        <taxon>Streptosporangiales</taxon>
        <taxon>Streptosporangiaceae</taxon>
        <taxon>Acrocarpospora</taxon>
    </lineage>
</organism>
<dbReference type="Pfam" id="PF00534">
    <property type="entry name" value="Glycos_transf_1"/>
    <property type="match status" value="1"/>
</dbReference>
<feature type="domain" description="Glycosyl transferase family 1" evidence="2">
    <location>
        <begin position="228"/>
        <end position="382"/>
    </location>
</feature>
<dbReference type="AlphaFoldDB" id="A0A5M3XZL9"/>
<dbReference type="Proteomes" id="UP000377595">
    <property type="component" value="Unassembled WGS sequence"/>
</dbReference>
<keyword evidence="1" id="KW-0808">Transferase</keyword>
<sequence length="414" mass="46066">MSISGALRRAAITMLERRDRRRARNAPPPDTREIRILLLHANGMGGTIRTVFNLAGHLAKNHDVEIVSVVRESPQPFFDVPPGVRVRYLDNRVNGRKGILNRFRSRLTPPDETAYHWFTLKTDLALLRYIRSRRRGVLIGTRPALNLLIARTAGPEIITIGQEHANLAAHQPQTRKQILRRYGRLTALITLTQADLHAYRKALKHAPAHLAQIPNAVTRLSGPDAHRTAPIAVAIGRLNHAKGHDLLIRAWAHVHRNHPDWTLRIYGRGPRHDKLQESIDKRELTESVHLMGPAEDVGAALADAAINILSSRREGMPMTILEAMSKAVPVIAYDCPTGPAEIITHGHDGLLVPPEKIHALANAITTLITDPDLRTKLATQAQTTAAQYNMSVIGPRWDKLLTQLTHISHQTESP</sequence>
<evidence type="ECO:0000259" key="2">
    <source>
        <dbReference type="Pfam" id="PF00534"/>
    </source>
</evidence>
<keyword evidence="4" id="KW-1185">Reference proteome</keyword>
<dbReference type="CDD" id="cd03820">
    <property type="entry name" value="GT4_AmsD-like"/>
    <property type="match status" value="1"/>
</dbReference>
<dbReference type="Gene3D" id="3.40.50.2000">
    <property type="entry name" value="Glycogen Phosphorylase B"/>
    <property type="match status" value="2"/>
</dbReference>
<evidence type="ECO:0000313" key="3">
    <source>
        <dbReference type="EMBL" id="GES26460.1"/>
    </source>
</evidence>
<accession>A0A5M3XZL9</accession>
<dbReference type="EMBL" id="BLAF01000087">
    <property type="protein sequence ID" value="GES26460.1"/>
    <property type="molecule type" value="Genomic_DNA"/>
</dbReference>
<protein>
    <recommendedName>
        <fullName evidence="2">Glycosyl transferase family 1 domain-containing protein</fullName>
    </recommendedName>
</protein>
<evidence type="ECO:0000313" key="4">
    <source>
        <dbReference type="Proteomes" id="UP000377595"/>
    </source>
</evidence>
<dbReference type="InterPro" id="IPR001296">
    <property type="entry name" value="Glyco_trans_1"/>
</dbReference>
<proteinExistence type="predicted"/>
<comment type="caution">
    <text evidence="3">The sequence shown here is derived from an EMBL/GenBank/DDBJ whole genome shotgun (WGS) entry which is preliminary data.</text>
</comment>
<dbReference type="PANTHER" id="PTHR12526:SF630">
    <property type="entry name" value="GLYCOSYLTRANSFERASE"/>
    <property type="match status" value="1"/>
</dbReference>
<gene>
    <name evidence="3" type="ORF">Aple_093590</name>
</gene>